<evidence type="ECO:0000256" key="4">
    <source>
        <dbReference type="ARBA" id="ARBA00022777"/>
    </source>
</evidence>
<evidence type="ECO:0000256" key="5">
    <source>
        <dbReference type="ARBA" id="ARBA00022840"/>
    </source>
</evidence>
<dbReference type="PRINTS" id="PR00990">
    <property type="entry name" value="RIBOKINASE"/>
</dbReference>
<evidence type="ECO:0000256" key="1">
    <source>
        <dbReference type="ARBA" id="ARBA00005380"/>
    </source>
</evidence>
<comment type="similarity">
    <text evidence="1">Belongs to the carbohydrate kinase pfkB family.</text>
</comment>
<sequence>MITTVALNAAIDKTYYLDEICKGTVMRAEKVLAAAGGKGINVARVLKQLGHEKVAAAGFAAGHNGRFIVDHVMDTGIDAEFITVPGESRLCLNFIDRTDNSTTEVLEPGPQIDGEHLDLLKERLQELAGRSKLVIFSGSLPQGLDSGLYADLIRLADSAGAGVFLDASGAPLEQGMEAKPSFIKPNEDEVRPWLPDGEAPDLVKAVTALMAKGIPNVVITLGAEGAVAGIAGKIYRVQIPALQAVNTVGCGDAFVAGFAYGHVRRWSAQDCLRHAAAAGCANALSPIAGDLRMADHRQLLGEIRISEWQS</sequence>
<evidence type="ECO:0000256" key="3">
    <source>
        <dbReference type="ARBA" id="ARBA00022741"/>
    </source>
</evidence>
<dbReference type="EMBL" id="JXAL01000005">
    <property type="protein sequence ID" value="KIL36791.1"/>
    <property type="molecule type" value="Genomic_DNA"/>
</dbReference>
<dbReference type="InterPro" id="IPR011611">
    <property type="entry name" value="PfkB_dom"/>
</dbReference>
<dbReference type="SUPFAM" id="SSF53613">
    <property type="entry name" value="Ribokinase-like"/>
    <property type="match status" value="1"/>
</dbReference>
<comment type="catalytic activity">
    <reaction evidence="6">
        <text>D-tagatofuranose 6-phosphate + ATP = D-tagatofuranose 1,6-bisphosphate + ADP + H(+)</text>
        <dbReference type="Rhea" id="RHEA:12420"/>
        <dbReference type="ChEBI" id="CHEBI:15378"/>
        <dbReference type="ChEBI" id="CHEBI:30616"/>
        <dbReference type="ChEBI" id="CHEBI:58694"/>
        <dbReference type="ChEBI" id="CHEBI:58695"/>
        <dbReference type="ChEBI" id="CHEBI:456216"/>
        <dbReference type="EC" id="2.7.1.144"/>
    </reaction>
</comment>
<keyword evidence="9" id="KW-1185">Reference proteome</keyword>
<dbReference type="PIRSF" id="PIRSF000535">
    <property type="entry name" value="1PFK/6PFK/LacC"/>
    <property type="match status" value="1"/>
</dbReference>
<keyword evidence="5 6" id="KW-0067">ATP-binding</keyword>
<evidence type="ECO:0000256" key="6">
    <source>
        <dbReference type="PIRNR" id="PIRNR000535"/>
    </source>
</evidence>
<dbReference type="InterPro" id="IPR017583">
    <property type="entry name" value="Tagatose/fructose_Pkinase"/>
</dbReference>
<dbReference type="Gene3D" id="3.40.1190.20">
    <property type="match status" value="1"/>
</dbReference>
<keyword evidence="6" id="KW-0423">Lactose metabolism</keyword>
<dbReference type="CDD" id="cd01164">
    <property type="entry name" value="FruK_PfkB_like"/>
    <property type="match status" value="1"/>
</dbReference>
<dbReference type="InterPro" id="IPR002139">
    <property type="entry name" value="Ribo/fructo_kinase"/>
</dbReference>
<dbReference type="InterPro" id="IPR029056">
    <property type="entry name" value="Ribokinase-like"/>
</dbReference>
<accession>A0ABR5A6W4</accession>
<dbReference type="Proteomes" id="UP000054526">
    <property type="component" value="Unassembled WGS sequence"/>
</dbReference>
<keyword evidence="3 6" id="KW-0547">Nucleotide-binding</keyword>
<gene>
    <name evidence="8" type="ORF">SD71_05845</name>
</gene>
<feature type="domain" description="Carbohydrate kinase PfkB" evidence="7">
    <location>
        <begin position="8"/>
        <end position="285"/>
    </location>
</feature>
<dbReference type="Pfam" id="PF00294">
    <property type="entry name" value="PfkB"/>
    <property type="match status" value="1"/>
</dbReference>
<dbReference type="PANTHER" id="PTHR46566">
    <property type="entry name" value="1-PHOSPHOFRUCTOKINASE-RELATED"/>
    <property type="match status" value="1"/>
</dbReference>
<dbReference type="PANTHER" id="PTHR46566:SF5">
    <property type="entry name" value="1-PHOSPHOFRUCTOKINASE"/>
    <property type="match status" value="1"/>
</dbReference>
<organism evidence="8 9">
    <name type="scientific">Cohnella kolymensis</name>
    <dbReference type="NCBI Taxonomy" id="1590652"/>
    <lineage>
        <taxon>Bacteria</taxon>
        <taxon>Bacillati</taxon>
        <taxon>Bacillota</taxon>
        <taxon>Bacilli</taxon>
        <taxon>Bacillales</taxon>
        <taxon>Paenibacillaceae</taxon>
        <taxon>Cohnella</taxon>
    </lineage>
</organism>
<comment type="pathway">
    <text evidence="6">Carbohydrate metabolism; D-tagatose 6-phosphate degradation; D-glyceraldehyde 3-phosphate and glycerone phosphate from D-tagatose 6-phosphate: step 1/2.</text>
</comment>
<protein>
    <recommendedName>
        <fullName evidence="6">Tagatose-6-phosphate kinase</fullName>
        <ecNumber evidence="6">2.7.1.144</ecNumber>
    </recommendedName>
</protein>
<dbReference type="NCBIfam" id="TIGR03168">
    <property type="entry name" value="1-PFK"/>
    <property type="match status" value="1"/>
</dbReference>
<name>A0ABR5A6W4_9BACL</name>
<evidence type="ECO:0000256" key="2">
    <source>
        <dbReference type="ARBA" id="ARBA00022679"/>
    </source>
</evidence>
<evidence type="ECO:0000313" key="9">
    <source>
        <dbReference type="Proteomes" id="UP000054526"/>
    </source>
</evidence>
<comment type="similarity">
    <text evidence="6">Belongs to the carbohydrate kinase PfkB family. LacC subfamily.</text>
</comment>
<evidence type="ECO:0000313" key="8">
    <source>
        <dbReference type="EMBL" id="KIL36791.1"/>
    </source>
</evidence>
<proteinExistence type="inferred from homology"/>
<dbReference type="EC" id="2.7.1.144" evidence="6"/>
<reference evidence="8 9" key="1">
    <citation type="submission" date="2014-12" db="EMBL/GenBank/DDBJ databases">
        <title>Draft genome sequence of Cohnella kolymensis strain B-2846.</title>
        <authorList>
            <person name="Karlyshev A.V."/>
            <person name="Kudryashova E.B."/>
        </authorList>
    </citation>
    <scope>NUCLEOTIDE SEQUENCE [LARGE SCALE GENOMIC DNA]</scope>
    <source>
        <strain evidence="8 9">VKM B-2846</strain>
    </source>
</reference>
<keyword evidence="4" id="KW-0418">Kinase</keyword>
<keyword evidence="2 6" id="KW-0808">Transferase</keyword>
<comment type="caution">
    <text evidence="8">The sequence shown here is derived from an EMBL/GenBank/DDBJ whole genome shotgun (WGS) entry which is preliminary data.</text>
</comment>
<evidence type="ECO:0000259" key="7">
    <source>
        <dbReference type="Pfam" id="PF00294"/>
    </source>
</evidence>